<dbReference type="GO" id="GO:0010207">
    <property type="term" value="P:photosystem II assembly"/>
    <property type="evidence" value="ECO:0007669"/>
    <property type="project" value="InterPro"/>
</dbReference>
<evidence type="ECO:0000313" key="1">
    <source>
        <dbReference type="EMBL" id="CAE0488181.1"/>
    </source>
</evidence>
<dbReference type="GO" id="GO:0010206">
    <property type="term" value="P:photosystem II repair"/>
    <property type="evidence" value="ECO:0007669"/>
    <property type="project" value="InterPro"/>
</dbReference>
<protein>
    <submittedName>
        <fullName evidence="1">Uncharacterized protein</fullName>
    </submittedName>
</protein>
<dbReference type="GO" id="GO:0009523">
    <property type="term" value="C:photosystem II"/>
    <property type="evidence" value="ECO:0007669"/>
    <property type="project" value="InterPro"/>
</dbReference>
<organism evidence="1">
    <name type="scientific">Dunaliella tertiolecta</name>
    <name type="common">Green alga</name>
    <dbReference type="NCBI Taxonomy" id="3047"/>
    <lineage>
        <taxon>Eukaryota</taxon>
        <taxon>Viridiplantae</taxon>
        <taxon>Chlorophyta</taxon>
        <taxon>core chlorophytes</taxon>
        <taxon>Chlorophyceae</taxon>
        <taxon>CS clade</taxon>
        <taxon>Chlamydomonadales</taxon>
        <taxon>Dunaliellaceae</taxon>
        <taxon>Dunaliella</taxon>
    </lineage>
</organism>
<dbReference type="Gene3D" id="1.20.58.810">
    <property type="entry name" value="Photosystem II Pbs27"/>
    <property type="match status" value="1"/>
</dbReference>
<sequence>MMALRVTSSPLQASVAKSSSSRLPAIAPSSVRAPIVACRASIKEDVAEAPSSRREVLGAAAMVASALMSASPAQAFLGFGEDDSKVQEKYLQSTTEVLQRVQVVLDMDKKDPAKEETVKELRKDINNWVAAYRREDKVSGRPSFGVTYSILNALAGHFNSFGPTAPIPKKRLERINKEMKDANLYLSRGR</sequence>
<dbReference type="GO" id="GO:0009543">
    <property type="term" value="C:chloroplast thylakoid lumen"/>
    <property type="evidence" value="ECO:0007669"/>
    <property type="project" value="TreeGrafter"/>
</dbReference>
<dbReference type="InterPro" id="IPR038450">
    <property type="entry name" value="PSII_Psb27_sf"/>
</dbReference>
<dbReference type="InterPro" id="IPR025585">
    <property type="entry name" value="PSII_Psb27"/>
</dbReference>
<proteinExistence type="inferred from homology"/>
<dbReference type="AlphaFoldDB" id="A0A7S3VJN2"/>
<dbReference type="HAMAP" id="MF_01481">
    <property type="entry name" value="PSII_Psb27"/>
    <property type="match status" value="1"/>
</dbReference>
<dbReference type="PANTHER" id="PTHR34041">
    <property type="entry name" value="PHOTOSYSTEM II REPAIR PROTEIN PSB27-H1, CHLOROPLASTIC"/>
    <property type="match status" value="1"/>
</dbReference>
<dbReference type="EMBL" id="HBIP01006324">
    <property type="protein sequence ID" value="CAE0488181.1"/>
    <property type="molecule type" value="Transcribed_RNA"/>
</dbReference>
<reference evidence="1" key="1">
    <citation type="submission" date="2021-01" db="EMBL/GenBank/DDBJ databases">
        <authorList>
            <person name="Corre E."/>
            <person name="Pelletier E."/>
            <person name="Niang G."/>
            <person name="Scheremetjew M."/>
            <person name="Finn R."/>
            <person name="Kale V."/>
            <person name="Holt S."/>
            <person name="Cochrane G."/>
            <person name="Meng A."/>
            <person name="Brown T."/>
            <person name="Cohen L."/>
        </authorList>
    </citation>
    <scope>NUCLEOTIDE SEQUENCE</scope>
    <source>
        <strain evidence="1">CCMP1320</strain>
    </source>
</reference>
<gene>
    <name evidence="1" type="ORF">DTER00134_LOCUS3245</name>
</gene>
<dbReference type="PANTHER" id="PTHR34041:SF1">
    <property type="entry name" value="PHOTOSYSTEM II REPAIR PROTEIN PSB27-H1, CHLOROPLASTIC"/>
    <property type="match status" value="1"/>
</dbReference>
<accession>A0A7S3VJN2</accession>
<dbReference type="Pfam" id="PF13326">
    <property type="entry name" value="PSII_Pbs27"/>
    <property type="match status" value="1"/>
</dbReference>
<name>A0A7S3VJN2_DUNTE</name>